<keyword evidence="3 5" id="KW-0378">Hydrolase</keyword>
<evidence type="ECO:0000313" key="9">
    <source>
        <dbReference type="Proteomes" id="UP001374893"/>
    </source>
</evidence>
<feature type="active site" description="Charge relay system" evidence="5">
    <location>
        <position position="352"/>
    </location>
</feature>
<evidence type="ECO:0000256" key="5">
    <source>
        <dbReference type="PROSITE-ProRule" id="PRU01240"/>
    </source>
</evidence>
<reference evidence="8 9" key="1">
    <citation type="submission" date="2021-06" db="EMBL/GenBank/DDBJ databases">
        <title>Complete genome of Haloferula helveola possessing various polysaccharide degrading enzymes.</title>
        <authorList>
            <person name="Takami H."/>
            <person name="Huang C."/>
            <person name="Hamasaki K."/>
        </authorList>
    </citation>
    <scope>NUCLEOTIDE SEQUENCE [LARGE SCALE GENOMIC DNA]</scope>
    <source>
        <strain evidence="8 9">CN-1</strain>
    </source>
</reference>
<keyword evidence="4 5" id="KW-0720">Serine protease</keyword>
<feature type="domain" description="Peptidase S8/S53" evidence="7">
    <location>
        <begin position="178"/>
        <end position="391"/>
    </location>
</feature>
<evidence type="ECO:0000256" key="4">
    <source>
        <dbReference type="ARBA" id="ARBA00022825"/>
    </source>
</evidence>
<dbReference type="InterPro" id="IPR050131">
    <property type="entry name" value="Peptidase_S8_subtilisin-like"/>
</dbReference>
<keyword evidence="2 5" id="KW-0645">Protease</keyword>
<gene>
    <name evidence="8" type="ORF">HAHE_23800</name>
</gene>
<evidence type="ECO:0000256" key="3">
    <source>
        <dbReference type="ARBA" id="ARBA00022801"/>
    </source>
</evidence>
<name>A0ABM7RFG7_9BACT</name>
<sequence>MFPLSRLKRLWLIALPLLLPAASGQDLLRRDPWIFRPDPNALIPRTVDAITDELNDLGVQVYLEIDRGTDSRRAVIGKANILDVASVLSLGGVIAEPEVQLRPNTVDSDAGWALARLEDGSSTTTPPDVVDFAYAETSGETRLYLIDTAVSNPNNWFDANPKLLLEANFLSRGEGDPTSSSIFEHGTRMLSAISGPECGAARGTPVRLVSIDVYPNGPATTSGLVANGIYMAIDHHLEQNDGLPAVMCLALGSSTASGSSLLEYALADAVDAGITVVVSAGNEGSLAEDYVPSAFGTESGIICVGASGFDNQLTAISNHGSALDLSAPGDTVRTLRFDDPQPGIYDEVNGTSVSAAFASAAALVELSLNAGLSPTDTESLLIASAYAGTIVQLAPEGSGSAGGSGTPADTDGDGFDDLLETFHGTSPADPASRPDPVMLTVAATSIDASFRISDSLFDPANPYELIDGTPWRLARSTDLTNWQDASGTVIFGPAENGTRLVTITVNRNAPAVFLRLEVGAGEFN</sequence>
<dbReference type="SUPFAM" id="SSF52743">
    <property type="entry name" value="Subtilisin-like"/>
    <property type="match status" value="1"/>
</dbReference>
<keyword evidence="9" id="KW-1185">Reference proteome</keyword>
<evidence type="ECO:0000256" key="6">
    <source>
        <dbReference type="SAM" id="SignalP"/>
    </source>
</evidence>
<dbReference type="Pfam" id="PF00082">
    <property type="entry name" value="Peptidase_S8"/>
    <property type="match status" value="1"/>
</dbReference>
<feature type="chain" id="PRO_5045823342" description="Peptidase S8/S53 domain-containing protein" evidence="6">
    <location>
        <begin position="25"/>
        <end position="524"/>
    </location>
</feature>
<feature type="signal peptide" evidence="6">
    <location>
        <begin position="1"/>
        <end position="24"/>
    </location>
</feature>
<evidence type="ECO:0000256" key="1">
    <source>
        <dbReference type="ARBA" id="ARBA00011073"/>
    </source>
</evidence>
<keyword evidence="6" id="KW-0732">Signal</keyword>
<dbReference type="InterPro" id="IPR036852">
    <property type="entry name" value="Peptidase_S8/S53_dom_sf"/>
</dbReference>
<proteinExistence type="inferred from homology"/>
<dbReference type="RefSeq" id="WP_338684721.1">
    <property type="nucleotide sequence ID" value="NZ_AP024702.1"/>
</dbReference>
<dbReference type="Proteomes" id="UP001374893">
    <property type="component" value="Chromosome"/>
</dbReference>
<evidence type="ECO:0000256" key="2">
    <source>
        <dbReference type="ARBA" id="ARBA00022670"/>
    </source>
</evidence>
<dbReference type="PANTHER" id="PTHR43806:SF11">
    <property type="entry name" value="CEREVISIN-RELATED"/>
    <property type="match status" value="1"/>
</dbReference>
<evidence type="ECO:0000313" key="8">
    <source>
        <dbReference type="EMBL" id="BCX48472.1"/>
    </source>
</evidence>
<dbReference type="EMBL" id="AP024702">
    <property type="protein sequence ID" value="BCX48472.1"/>
    <property type="molecule type" value="Genomic_DNA"/>
</dbReference>
<dbReference type="InterPro" id="IPR000209">
    <property type="entry name" value="Peptidase_S8/S53_dom"/>
</dbReference>
<protein>
    <recommendedName>
        <fullName evidence="7">Peptidase S8/S53 domain-containing protein</fullName>
    </recommendedName>
</protein>
<comment type="similarity">
    <text evidence="1 5">Belongs to the peptidase S8 family.</text>
</comment>
<dbReference type="PANTHER" id="PTHR43806">
    <property type="entry name" value="PEPTIDASE S8"/>
    <property type="match status" value="1"/>
</dbReference>
<organism evidence="8 9">
    <name type="scientific">Haloferula helveola</name>
    <dbReference type="NCBI Taxonomy" id="490095"/>
    <lineage>
        <taxon>Bacteria</taxon>
        <taxon>Pseudomonadati</taxon>
        <taxon>Verrucomicrobiota</taxon>
        <taxon>Verrucomicrobiia</taxon>
        <taxon>Verrucomicrobiales</taxon>
        <taxon>Verrucomicrobiaceae</taxon>
        <taxon>Haloferula</taxon>
    </lineage>
</organism>
<dbReference type="PROSITE" id="PS51892">
    <property type="entry name" value="SUBTILASE"/>
    <property type="match status" value="1"/>
</dbReference>
<dbReference type="Gene3D" id="3.40.50.200">
    <property type="entry name" value="Peptidase S8/S53 domain"/>
    <property type="match status" value="1"/>
</dbReference>
<feature type="active site" description="Charge relay system" evidence="5">
    <location>
        <position position="147"/>
    </location>
</feature>
<feature type="active site" description="Charge relay system" evidence="5">
    <location>
        <position position="185"/>
    </location>
</feature>
<accession>A0ABM7RFG7</accession>
<evidence type="ECO:0000259" key="7">
    <source>
        <dbReference type="Pfam" id="PF00082"/>
    </source>
</evidence>